<dbReference type="GO" id="GO:0000028">
    <property type="term" value="P:ribosomal small subunit assembly"/>
    <property type="evidence" value="ECO:0007669"/>
    <property type="project" value="TreeGrafter"/>
</dbReference>
<feature type="domain" description="Ribosome maturation factor RimP N-terminal" evidence="4">
    <location>
        <begin position="12"/>
        <end position="81"/>
    </location>
</feature>
<dbReference type="HOGENOM" id="CLU_070525_1_1_6"/>
<evidence type="ECO:0000256" key="3">
    <source>
        <dbReference type="HAMAP-Rule" id="MF_01077"/>
    </source>
</evidence>
<feature type="domain" description="Ribosome maturation factor RimP C-terminal" evidence="5">
    <location>
        <begin position="85"/>
        <end position="150"/>
    </location>
</feature>
<dbReference type="Gene3D" id="2.30.30.180">
    <property type="entry name" value="Ribosome maturation factor RimP, C-terminal domain"/>
    <property type="match status" value="1"/>
</dbReference>
<evidence type="ECO:0000256" key="1">
    <source>
        <dbReference type="ARBA" id="ARBA00022490"/>
    </source>
</evidence>
<name>J7GT11_9ENTR</name>
<dbReference type="CDD" id="cd01734">
    <property type="entry name" value="YlxS_C"/>
    <property type="match status" value="1"/>
</dbReference>
<protein>
    <recommendedName>
        <fullName evidence="3">Ribosome maturation factor RimP</fullName>
    </recommendedName>
</protein>
<dbReference type="SUPFAM" id="SSF75420">
    <property type="entry name" value="YhbC-like, N-terminal domain"/>
    <property type="match status" value="1"/>
</dbReference>
<dbReference type="PATRIC" id="fig|134287.3.peg.563"/>
<dbReference type="Proteomes" id="UP000003937">
    <property type="component" value="Chromosome"/>
</dbReference>
<organism evidence="6 7">
    <name type="scientific">secondary endosymbiont of Heteropsylla cubana</name>
    <dbReference type="NCBI Taxonomy" id="134287"/>
    <lineage>
        <taxon>Bacteria</taxon>
        <taxon>Pseudomonadati</taxon>
        <taxon>Pseudomonadota</taxon>
        <taxon>Gammaproteobacteria</taxon>
        <taxon>Enterobacterales</taxon>
        <taxon>Enterobacteriaceae</taxon>
        <taxon>aphid secondary symbionts</taxon>
    </lineage>
</organism>
<dbReference type="PANTHER" id="PTHR33867:SF1">
    <property type="entry name" value="RIBOSOME MATURATION FACTOR RIMP"/>
    <property type="match status" value="1"/>
</dbReference>
<dbReference type="RefSeq" id="WP_014889174.1">
    <property type="nucleotide sequence ID" value="NC_018420.1"/>
</dbReference>
<proteinExistence type="inferred from homology"/>
<gene>
    <name evidence="3" type="primary">rimP</name>
    <name evidence="6" type="ORF">A35E_00594</name>
</gene>
<dbReference type="Pfam" id="PF02576">
    <property type="entry name" value="RimP_N"/>
    <property type="match status" value="1"/>
</dbReference>
<comment type="subcellular location">
    <subcellularLocation>
        <location evidence="3">Cytoplasm</location>
    </subcellularLocation>
</comment>
<dbReference type="AlphaFoldDB" id="J7GT11"/>
<keyword evidence="7" id="KW-1185">Reference proteome</keyword>
<accession>J7GT11</accession>
<dbReference type="GO" id="GO:0005829">
    <property type="term" value="C:cytosol"/>
    <property type="evidence" value="ECO:0007669"/>
    <property type="project" value="TreeGrafter"/>
</dbReference>
<evidence type="ECO:0000259" key="5">
    <source>
        <dbReference type="Pfam" id="PF17384"/>
    </source>
</evidence>
<evidence type="ECO:0000313" key="7">
    <source>
        <dbReference type="Proteomes" id="UP000003937"/>
    </source>
</evidence>
<evidence type="ECO:0000313" key="6">
    <source>
        <dbReference type="EMBL" id="AFP85877.1"/>
    </source>
</evidence>
<dbReference type="SUPFAM" id="SSF74942">
    <property type="entry name" value="YhbC-like, C-terminal domain"/>
    <property type="match status" value="1"/>
</dbReference>
<dbReference type="KEGG" id="sehc:A35E_00594"/>
<evidence type="ECO:0000259" key="4">
    <source>
        <dbReference type="Pfam" id="PF02576"/>
    </source>
</evidence>
<dbReference type="InterPro" id="IPR028989">
    <property type="entry name" value="RimP_N"/>
</dbReference>
<dbReference type="InterPro" id="IPR003728">
    <property type="entry name" value="Ribosome_maturation_RimP"/>
</dbReference>
<keyword evidence="1 3" id="KW-0963">Cytoplasm</keyword>
<dbReference type="STRING" id="134287.A35E_00594"/>
<dbReference type="EMBL" id="CP003547">
    <property type="protein sequence ID" value="AFP85877.1"/>
    <property type="molecule type" value="Genomic_DNA"/>
</dbReference>
<comment type="similarity">
    <text evidence="3">Belongs to the RimP family.</text>
</comment>
<dbReference type="PANTHER" id="PTHR33867">
    <property type="entry name" value="RIBOSOME MATURATION FACTOR RIMP"/>
    <property type="match status" value="1"/>
</dbReference>
<dbReference type="Gene3D" id="3.30.300.70">
    <property type="entry name" value="RimP-like superfamily, N-terminal"/>
    <property type="match status" value="1"/>
</dbReference>
<dbReference type="FunFam" id="3.30.300.70:FF:000001">
    <property type="entry name" value="Ribosome maturation factor RimP"/>
    <property type="match status" value="1"/>
</dbReference>
<evidence type="ECO:0000256" key="2">
    <source>
        <dbReference type="ARBA" id="ARBA00022517"/>
    </source>
</evidence>
<dbReference type="InterPro" id="IPR028998">
    <property type="entry name" value="RimP_C"/>
</dbReference>
<dbReference type="InterPro" id="IPR035956">
    <property type="entry name" value="RimP_N_sf"/>
</dbReference>
<dbReference type="GO" id="GO:0006412">
    <property type="term" value="P:translation"/>
    <property type="evidence" value="ECO:0007669"/>
    <property type="project" value="TreeGrafter"/>
</dbReference>
<dbReference type="Pfam" id="PF17384">
    <property type="entry name" value="DUF150_C"/>
    <property type="match status" value="1"/>
</dbReference>
<dbReference type="InterPro" id="IPR036847">
    <property type="entry name" value="RimP_C_sf"/>
</dbReference>
<comment type="function">
    <text evidence="3">Required for maturation of 30S ribosomal subunits.</text>
</comment>
<reference evidence="6 7" key="1">
    <citation type="journal article" date="2012" name="Mol. Biol. Evol.">
        <title>Genome reduction and co-evolution between the primary and secondary bacterial symbionts of psyllids.</title>
        <authorList>
            <person name="Sloan D.B."/>
            <person name="Moran N.A."/>
        </authorList>
    </citation>
    <scope>NUCLEOTIDE SEQUENCE [LARGE SCALE GENOMIC DNA]</scope>
    <source>
        <strain evidence="6">Hcub_S</strain>
    </source>
</reference>
<keyword evidence="2 3" id="KW-0690">Ribosome biogenesis</keyword>
<sequence>MSTLEQKLIQIISVPVEDLGFELVGVDFIRNHQSTLRVYIDNDRGITANNCADVSQKISILLDAADPISTPYTLEISSPGLNRPLFTTDHYRRFIGSNIKLILRVAVKNRLKWKGILTAVNADIITLTVGKKNQVFALHDIQKANLIFNF</sequence>
<dbReference type="NCBIfam" id="NF000927">
    <property type="entry name" value="PRK00092.1-1"/>
    <property type="match status" value="1"/>
</dbReference>
<dbReference type="OrthoDB" id="9805006at2"/>
<dbReference type="HAMAP" id="MF_01077">
    <property type="entry name" value="RimP"/>
    <property type="match status" value="1"/>
</dbReference>